<evidence type="ECO:0000256" key="4">
    <source>
        <dbReference type="ARBA" id="ARBA00022741"/>
    </source>
</evidence>
<sequence length="794" mass="87246">MLEPVSSTEVGRGLHLHSFMAGITLIRPPPSLRSPVIGAPGSITSHGTRRLPPSRISMSFRSHHQGKKVPPNFGLRVVHTPAPMPVLGNSSRTLRGPKKNNVHYHIPRETIDGFTREFLNIAALVQGAFCGLSGGEKSIVFVTRAMFDSLVQRVMGLFALAQYQIWRFGWLVSFIIDKDRLLSQLSFCIIHFLLELILREGFTTISFGMWGSTLNKCGTDVTKLAKEGKFDPVIGREKQIDQVVQILSRRSKNSPCLIGDPGVGKTAIVEGLAQLIAKGDVPETIKGKKVISVDMAGLLAGQVYHGQFEARVKNLLREVKRSGKIILFIDEVHTLVGAGTNKGSDVANVFKPALARGELQCIGATTHDEYRKHIEKDAALGRRFGPVKIPEPTVDETIGILRGLRERYEKHHQVQYADEALGAAAELSHKYICDRFLPDKAIDLIDQAGSLASLRHAQNPSKDVKDLEAELSRVIKEKNDAVLGESYKRAKELHDRELELKSLIDKSKGVATRTEEVRKNTGSASVGPAVVTDEDIRHVVSCRTGVPVHKLTTDETNKLLNMEETLHRRVVGQDEAVAAICRAIWRARAGLNEPGRPIGSFVLAGPTGVGQTELAKAVAAFYYGSEDAIVRLDMSEFMQRHTVSRLIGSPPGYIGHREGGQLTNPLRQRSHTLILLDEIEKAHPRVFDVMLQILDDGRLTDGEGRTVDFRNTLIVMTSNIGGGAVVASGAGASYDAIREVVGEEMKRRFRPEFLNRLDETIVFRQLARAEVKEIAGILLSSVAARVGRKGSSCR</sequence>
<reference evidence="8" key="1">
    <citation type="submission" date="2020-05" db="EMBL/GenBank/DDBJ databases">
        <title>WGS assembly of Panicum virgatum.</title>
        <authorList>
            <person name="Lovell J.T."/>
            <person name="Jenkins J."/>
            <person name="Shu S."/>
            <person name="Juenger T.E."/>
            <person name="Schmutz J."/>
        </authorList>
    </citation>
    <scope>NUCLEOTIDE SEQUENCE</scope>
    <source>
        <strain evidence="8">AP13</strain>
    </source>
</reference>
<feature type="domain" description="AAA+ ATPase" evidence="7">
    <location>
        <begin position="251"/>
        <end position="390"/>
    </location>
</feature>
<keyword evidence="4" id="KW-0547">Nucleotide-binding</keyword>
<dbReference type="CDD" id="cd19499">
    <property type="entry name" value="RecA-like_ClpB_Hsp104-like"/>
    <property type="match status" value="1"/>
</dbReference>
<dbReference type="EMBL" id="CM029047">
    <property type="protein sequence ID" value="KAG2580982.1"/>
    <property type="molecule type" value="Genomic_DNA"/>
</dbReference>
<dbReference type="InterPro" id="IPR027417">
    <property type="entry name" value="P-loop_NTPase"/>
</dbReference>
<dbReference type="Pfam" id="PF00004">
    <property type="entry name" value="AAA"/>
    <property type="match status" value="1"/>
</dbReference>
<evidence type="ECO:0000313" key="8">
    <source>
        <dbReference type="EMBL" id="KAG2580982.1"/>
    </source>
</evidence>
<feature type="domain" description="AAA+ ATPase" evidence="7">
    <location>
        <begin position="597"/>
        <end position="759"/>
    </location>
</feature>
<evidence type="ECO:0000256" key="3">
    <source>
        <dbReference type="ARBA" id="ARBA00022737"/>
    </source>
</evidence>
<keyword evidence="2" id="KW-0934">Plastid</keyword>
<name>A0A8T0R5N1_PANVG</name>
<evidence type="ECO:0000256" key="5">
    <source>
        <dbReference type="ARBA" id="ARBA00022840"/>
    </source>
</evidence>
<comment type="subcellular location">
    <subcellularLocation>
        <location evidence="1">Plastid</location>
        <location evidence="1">Chloroplast</location>
    </subcellularLocation>
</comment>
<keyword evidence="5" id="KW-0067">ATP-binding</keyword>
<evidence type="ECO:0000256" key="6">
    <source>
        <dbReference type="ARBA" id="ARBA00023186"/>
    </source>
</evidence>
<dbReference type="InterPro" id="IPR001270">
    <property type="entry name" value="ClpA/B"/>
</dbReference>
<dbReference type="GO" id="GO:0005524">
    <property type="term" value="F:ATP binding"/>
    <property type="evidence" value="ECO:0007669"/>
    <property type="project" value="UniProtKB-KW"/>
</dbReference>
<evidence type="ECO:0000256" key="1">
    <source>
        <dbReference type="ARBA" id="ARBA00004229"/>
    </source>
</evidence>
<accession>A0A8T0R5N1</accession>
<comment type="caution">
    <text evidence="8">The sequence shown here is derived from an EMBL/GenBank/DDBJ whole genome shotgun (WGS) entry which is preliminary data.</text>
</comment>
<gene>
    <name evidence="8" type="ORF">PVAP13_6KG011076</name>
</gene>
<dbReference type="Gene3D" id="4.10.860.10">
    <property type="entry name" value="UVR domain"/>
    <property type="match status" value="1"/>
</dbReference>
<dbReference type="GO" id="GO:0016887">
    <property type="term" value="F:ATP hydrolysis activity"/>
    <property type="evidence" value="ECO:0007669"/>
    <property type="project" value="InterPro"/>
</dbReference>
<evidence type="ECO:0000256" key="2">
    <source>
        <dbReference type="ARBA" id="ARBA00022528"/>
    </source>
</evidence>
<protein>
    <recommendedName>
        <fullName evidence="7">AAA+ ATPase domain-containing protein</fullName>
    </recommendedName>
</protein>
<organism evidence="8 9">
    <name type="scientific">Panicum virgatum</name>
    <name type="common">Blackwell switchgrass</name>
    <dbReference type="NCBI Taxonomy" id="38727"/>
    <lineage>
        <taxon>Eukaryota</taxon>
        <taxon>Viridiplantae</taxon>
        <taxon>Streptophyta</taxon>
        <taxon>Embryophyta</taxon>
        <taxon>Tracheophyta</taxon>
        <taxon>Spermatophyta</taxon>
        <taxon>Magnoliopsida</taxon>
        <taxon>Liliopsida</taxon>
        <taxon>Poales</taxon>
        <taxon>Poaceae</taxon>
        <taxon>PACMAD clade</taxon>
        <taxon>Panicoideae</taxon>
        <taxon>Panicodae</taxon>
        <taxon>Paniceae</taxon>
        <taxon>Panicinae</taxon>
        <taxon>Panicum</taxon>
        <taxon>Panicum sect. Hiantes</taxon>
    </lineage>
</organism>
<dbReference type="CDD" id="cd00009">
    <property type="entry name" value="AAA"/>
    <property type="match status" value="1"/>
</dbReference>
<dbReference type="InterPro" id="IPR041546">
    <property type="entry name" value="ClpA/ClpB_AAA_lid"/>
</dbReference>
<keyword evidence="2" id="KW-0150">Chloroplast</keyword>
<dbReference type="Pfam" id="PF07724">
    <property type="entry name" value="AAA_2"/>
    <property type="match status" value="1"/>
</dbReference>
<keyword evidence="9" id="KW-1185">Reference proteome</keyword>
<dbReference type="PANTHER" id="PTHR11638:SF155">
    <property type="entry name" value="CHAPERONE PROTEIN CLPC1, CHLOROPLASTIC-LIKE"/>
    <property type="match status" value="1"/>
</dbReference>
<evidence type="ECO:0000259" key="7">
    <source>
        <dbReference type="SMART" id="SM00382"/>
    </source>
</evidence>
<dbReference type="FunFam" id="3.40.50.300:FF:000025">
    <property type="entry name" value="ATP-dependent Clp protease subunit"/>
    <property type="match status" value="1"/>
</dbReference>
<dbReference type="InterPro" id="IPR003593">
    <property type="entry name" value="AAA+_ATPase"/>
</dbReference>
<dbReference type="GO" id="GO:0034605">
    <property type="term" value="P:cellular response to heat"/>
    <property type="evidence" value="ECO:0007669"/>
    <property type="project" value="TreeGrafter"/>
</dbReference>
<dbReference type="Gene3D" id="3.40.50.300">
    <property type="entry name" value="P-loop containing nucleotide triphosphate hydrolases"/>
    <property type="match status" value="2"/>
</dbReference>
<dbReference type="SMART" id="SM00382">
    <property type="entry name" value="AAA"/>
    <property type="match status" value="2"/>
</dbReference>
<dbReference type="GO" id="GO:0009507">
    <property type="term" value="C:chloroplast"/>
    <property type="evidence" value="ECO:0007669"/>
    <property type="project" value="UniProtKB-SubCell"/>
</dbReference>
<dbReference type="Proteomes" id="UP000823388">
    <property type="component" value="Chromosome 6K"/>
</dbReference>
<keyword evidence="3" id="KW-0677">Repeat</keyword>
<dbReference type="PRINTS" id="PR00300">
    <property type="entry name" value="CLPPROTEASEA"/>
</dbReference>
<dbReference type="Pfam" id="PF17871">
    <property type="entry name" value="AAA_lid_9"/>
    <property type="match status" value="1"/>
</dbReference>
<dbReference type="InterPro" id="IPR050130">
    <property type="entry name" value="ClpA_ClpB"/>
</dbReference>
<proteinExistence type="predicted"/>
<dbReference type="AlphaFoldDB" id="A0A8T0R5N1"/>
<keyword evidence="6" id="KW-0143">Chaperone</keyword>
<dbReference type="PANTHER" id="PTHR11638">
    <property type="entry name" value="ATP-DEPENDENT CLP PROTEASE"/>
    <property type="match status" value="1"/>
</dbReference>
<dbReference type="InterPro" id="IPR003959">
    <property type="entry name" value="ATPase_AAA_core"/>
</dbReference>
<dbReference type="Gene3D" id="1.10.8.60">
    <property type="match status" value="1"/>
</dbReference>
<dbReference type="SUPFAM" id="SSF52540">
    <property type="entry name" value="P-loop containing nucleoside triphosphate hydrolases"/>
    <property type="match status" value="2"/>
</dbReference>
<evidence type="ECO:0000313" key="9">
    <source>
        <dbReference type="Proteomes" id="UP000823388"/>
    </source>
</evidence>